<dbReference type="EMBL" id="CP001857">
    <property type="protein sequence ID" value="ADB58613.1"/>
    <property type="molecule type" value="Genomic_DNA"/>
</dbReference>
<keyword evidence="6" id="KW-1185">Reference proteome</keyword>
<dbReference type="SMART" id="SM00903">
    <property type="entry name" value="Flavin_Reduct"/>
    <property type="match status" value="1"/>
</dbReference>
<evidence type="ECO:0000256" key="2">
    <source>
        <dbReference type="ARBA" id="ARBA00022630"/>
    </source>
</evidence>
<dbReference type="SUPFAM" id="SSF50475">
    <property type="entry name" value="FMN-binding split barrel"/>
    <property type="match status" value="1"/>
</dbReference>
<dbReference type="PANTHER" id="PTHR43567:SF1">
    <property type="entry name" value="FLAVOREDOXIN"/>
    <property type="match status" value="1"/>
</dbReference>
<keyword evidence="2" id="KW-0285">Flavoprotein</keyword>
<comment type="similarity">
    <text evidence="3">Belongs to the flavoredoxin family.</text>
</comment>
<evidence type="ECO:0000259" key="4">
    <source>
        <dbReference type="SMART" id="SM00903"/>
    </source>
</evidence>
<evidence type="ECO:0000313" key="6">
    <source>
        <dbReference type="Proteomes" id="UP000001901"/>
    </source>
</evidence>
<dbReference type="AlphaFoldDB" id="D2RER9"/>
<dbReference type="PANTHER" id="PTHR43567">
    <property type="entry name" value="FLAVOREDOXIN-RELATED-RELATED"/>
    <property type="match status" value="1"/>
</dbReference>
<dbReference type="InterPro" id="IPR012349">
    <property type="entry name" value="Split_barrel_FMN-bd"/>
</dbReference>
<gene>
    <name evidence="5" type="ordered locus">Arcpr_1567</name>
</gene>
<dbReference type="GeneID" id="8740258"/>
<dbReference type="InterPro" id="IPR002563">
    <property type="entry name" value="Flavin_Rdtase-like_dom"/>
</dbReference>
<dbReference type="OrthoDB" id="8522at2157"/>
<dbReference type="PaxDb" id="572546-Arcpr_1567"/>
<dbReference type="eggNOG" id="arCOG02017">
    <property type="taxonomic scope" value="Archaea"/>
</dbReference>
<dbReference type="HOGENOM" id="CLU_059021_5_3_2"/>
<evidence type="ECO:0000256" key="1">
    <source>
        <dbReference type="ARBA" id="ARBA00001917"/>
    </source>
</evidence>
<evidence type="ECO:0000256" key="3">
    <source>
        <dbReference type="ARBA" id="ARBA00038054"/>
    </source>
</evidence>
<evidence type="ECO:0000313" key="5">
    <source>
        <dbReference type="EMBL" id="ADB58613.1"/>
    </source>
</evidence>
<dbReference type="KEGG" id="apo:Arcpr_1567"/>
<name>D2RER9_ARCPA</name>
<proteinExistence type="inferred from homology"/>
<dbReference type="GO" id="GO:0010181">
    <property type="term" value="F:FMN binding"/>
    <property type="evidence" value="ECO:0007669"/>
    <property type="project" value="InterPro"/>
</dbReference>
<feature type="domain" description="Flavin reductase like" evidence="4">
    <location>
        <begin position="6"/>
        <end position="142"/>
    </location>
</feature>
<accession>D2RER9</accession>
<organism evidence="5 6">
    <name type="scientific">Archaeoglobus profundus (strain DSM 5631 / JCM 9629 / NBRC 100127 / Av18)</name>
    <dbReference type="NCBI Taxonomy" id="572546"/>
    <lineage>
        <taxon>Archaea</taxon>
        <taxon>Methanobacteriati</taxon>
        <taxon>Methanobacteriota</taxon>
        <taxon>Archaeoglobi</taxon>
        <taxon>Archaeoglobales</taxon>
        <taxon>Archaeoglobaceae</taxon>
        <taxon>Archaeoglobus</taxon>
    </lineage>
</organism>
<reference evidence="5 6" key="1">
    <citation type="journal article" date="2010" name="Stand. Genomic Sci.">
        <title>Complete genome sequence of Archaeoglobus profundus type strain (AV18).</title>
        <authorList>
            <person name="von Jan M."/>
            <person name="Lapidus A."/>
            <person name="Del Rio T.G."/>
            <person name="Copeland A."/>
            <person name="Tice H."/>
            <person name="Cheng J.F."/>
            <person name="Lucas S."/>
            <person name="Chen F."/>
            <person name="Nolan M."/>
            <person name="Goodwin L."/>
            <person name="Han C."/>
            <person name="Pitluck S."/>
            <person name="Liolios K."/>
            <person name="Ivanova N."/>
            <person name="Mavromatis K."/>
            <person name="Ovchinnikova G."/>
            <person name="Chertkov O."/>
            <person name="Pati A."/>
            <person name="Chen A."/>
            <person name="Palaniappan K."/>
            <person name="Land M."/>
            <person name="Hauser L."/>
            <person name="Chang Y.J."/>
            <person name="Jeffries C.D."/>
            <person name="Saunders E."/>
            <person name="Brettin T."/>
            <person name="Detter J.C."/>
            <person name="Chain P."/>
            <person name="Eichinger K."/>
            <person name="Huber H."/>
            <person name="Spring S."/>
            <person name="Rohde M."/>
            <person name="Goker M."/>
            <person name="Wirth R."/>
            <person name="Woyke T."/>
            <person name="Bristow J."/>
            <person name="Eisen J.A."/>
            <person name="Markowitz V."/>
            <person name="Hugenholtz P."/>
            <person name="Kyrpides N.C."/>
            <person name="Klenk H.P."/>
        </authorList>
    </citation>
    <scope>NUCLEOTIDE SEQUENCE [LARGE SCALE GENOMIC DNA]</scope>
    <source>
        <strain evidence="6">DSM 5631 / JCM 9629 / NBRC 100127 / Av18</strain>
    </source>
</reference>
<dbReference type="RefSeq" id="WP_012940949.1">
    <property type="nucleotide sequence ID" value="NC_013741.1"/>
</dbReference>
<comment type="cofactor">
    <cofactor evidence="1">
        <name>FMN</name>
        <dbReference type="ChEBI" id="CHEBI:58210"/>
    </cofactor>
</comment>
<dbReference type="Gene3D" id="2.30.110.10">
    <property type="entry name" value="Electron Transport, Fmn-binding Protein, Chain A"/>
    <property type="match status" value="1"/>
</dbReference>
<dbReference type="Proteomes" id="UP000001901">
    <property type="component" value="Chromosome"/>
</dbReference>
<dbReference type="Pfam" id="PF01613">
    <property type="entry name" value="Flavin_Reduct"/>
    <property type="match status" value="1"/>
</dbReference>
<dbReference type="InterPro" id="IPR052174">
    <property type="entry name" value="Flavoredoxin"/>
</dbReference>
<protein>
    <submittedName>
        <fullName evidence="5">Flavin reductase domain protein FMN-binding protein</fullName>
    </submittedName>
</protein>
<sequence>MRYAYRLLHPRPALVVVAKNEKTNAMALAWHMPVEESKVAIAVDRENYTYELIAKSKEFTLNVLSIDKLDLIWKVGTYSGREIDKIKEFGIELEEGVKIETPHIKGCLGYLECKVLDEIKLEEHSIFIAEIVHAWADKRYFKEVWLEKAKIAMHVGKKFFTTPSEYFKPSE</sequence>
<dbReference type="STRING" id="572546.Arcpr_1567"/>